<gene>
    <name evidence="1" type="ORF">LCGC14_2245300</name>
</gene>
<accession>A0A0F9D3X9</accession>
<dbReference type="AlphaFoldDB" id="A0A0F9D3X9"/>
<dbReference type="EMBL" id="LAZR01030491">
    <property type="protein sequence ID" value="KKL56448.1"/>
    <property type="molecule type" value="Genomic_DNA"/>
</dbReference>
<evidence type="ECO:0000313" key="1">
    <source>
        <dbReference type="EMBL" id="KKL56448.1"/>
    </source>
</evidence>
<comment type="caution">
    <text evidence="1">The sequence shown here is derived from an EMBL/GenBank/DDBJ whole genome shotgun (WGS) entry which is preliminary data.</text>
</comment>
<organism evidence="1">
    <name type="scientific">marine sediment metagenome</name>
    <dbReference type="NCBI Taxonomy" id="412755"/>
    <lineage>
        <taxon>unclassified sequences</taxon>
        <taxon>metagenomes</taxon>
        <taxon>ecological metagenomes</taxon>
    </lineage>
</organism>
<name>A0A0F9D3X9_9ZZZZ</name>
<protein>
    <submittedName>
        <fullName evidence="1">Uncharacterized protein</fullName>
    </submittedName>
</protein>
<proteinExistence type="predicted"/>
<sequence>MEFDQDTPLNRVANETIKASTALMDYWLMGAGRSLANLCQIYTEPMPDSEPPTVHIATLKVWSSRHHWQARIGRQIENDNASILEQRRQVQEKITAQYLQRHMSEAEALALLADQARGNMADFAGVREQSDLAENPGAALVKSITQHYTQTTKGTGEDSQAEIKARIALGLYDAQRALELILKHHGSFEKDNKSELSIKLADSPLDKINRALDSIAANTRASDDPERTD</sequence>
<reference evidence="1" key="1">
    <citation type="journal article" date="2015" name="Nature">
        <title>Complex archaea that bridge the gap between prokaryotes and eukaryotes.</title>
        <authorList>
            <person name="Spang A."/>
            <person name="Saw J.H."/>
            <person name="Jorgensen S.L."/>
            <person name="Zaremba-Niedzwiedzka K."/>
            <person name="Martijn J."/>
            <person name="Lind A.E."/>
            <person name="van Eijk R."/>
            <person name="Schleper C."/>
            <person name="Guy L."/>
            <person name="Ettema T.J."/>
        </authorList>
    </citation>
    <scope>NUCLEOTIDE SEQUENCE</scope>
</reference>